<evidence type="ECO:0000313" key="5">
    <source>
        <dbReference type="EMBL" id="RUS69631.1"/>
    </source>
</evidence>
<dbReference type="GO" id="GO:0016616">
    <property type="term" value="F:oxidoreductase activity, acting on the CH-OH group of donors, NAD or NADP as acceptor"/>
    <property type="evidence" value="ECO:0007669"/>
    <property type="project" value="TreeGrafter"/>
</dbReference>
<feature type="region of interest" description="Disordered" evidence="3">
    <location>
        <begin position="9"/>
        <end position="43"/>
    </location>
</feature>
<feature type="compositionally biased region" description="Basic and acidic residues" evidence="3">
    <location>
        <begin position="14"/>
        <end position="43"/>
    </location>
</feature>
<evidence type="ECO:0000256" key="2">
    <source>
        <dbReference type="ARBA" id="ARBA00023445"/>
    </source>
</evidence>
<comment type="caution">
    <text evidence="5">The sequence shown here is derived from an EMBL/GenBank/DDBJ whole genome shotgun (WGS) entry which is preliminary data.</text>
</comment>
<dbReference type="EMBL" id="RQTK01001618">
    <property type="protein sequence ID" value="RUS69631.1"/>
    <property type="molecule type" value="Genomic_DNA"/>
</dbReference>
<dbReference type="PANTHER" id="PTHR10366:SF564">
    <property type="entry name" value="STEROL-4-ALPHA-CARBOXYLATE 3-DEHYDROGENASE, DECARBOXYLATING"/>
    <property type="match status" value="1"/>
</dbReference>
<dbReference type="InterPro" id="IPR036291">
    <property type="entry name" value="NAD(P)-bd_dom_sf"/>
</dbReference>
<reference evidence="5 6" key="1">
    <citation type="submission" date="2019-01" db="EMBL/GenBank/DDBJ databases">
        <title>A draft genome assembly of the solar-powered sea slug Elysia chlorotica.</title>
        <authorList>
            <person name="Cai H."/>
            <person name="Li Q."/>
            <person name="Fang X."/>
            <person name="Li J."/>
            <person name="Curtis N.E."/>
            <person name="Altenburger A."/>
            <person name="Shibata T."/>
            <person name="Feng M."/>
            <person name="Maeda T."/>
            <person name="Schwartz J.A."/>
            <person name="Shigenobu S."/>
            <person name="Lundholm N."/>
            <person name="Nishiyama T."/>
            <person name="Yang H."/>
            <person name="Hasebe M."/>
            <person name="Li S."/>
            <person name="Pierce S.K."/>
            <person name="Wang J."/>
        </authorList>
    </citation>
    <scope>NUCLEOTIDE SEQUENCE [LARGE SCALE GENOMIC DNA]</scope>
    <source>
        <strain evidence="5">EC2010</strain>
        <tissue evidence="5">Whole organism of an adult</tissue>
    </source>
</reference>
<evidence type="ECO:0000259" key="4">
    <source>
        <dbReference type="Pfam" id="PF01370"/>
    </source>
</evidence>
<dbReference type="AlphaFoldDB" id="A0A433SKL9"/>
<dbReference type="OrthoDB" id="2735536at2759"/>
<comment type="similarity">
    <text evidence="2">Belongs to the NAD(P)-dependent epimerase/dehydratase family. Dihydroflavonol-4-reductase subfamily.</text>
</comment>
<dbReference type="InterPro" id="IPR050425">
    <property type="entry name" value="NAD(P)_dehydrat-like"/>
</dbReference>
<dbReference type="STRING" id="188477.A0A433SKL9"/>
<evidence type="ECO:0000256" key="1">
    <source>
        <dbReference type="ARBA" id="ARBA00023002"/>
    </source>
</evidence>
<feature type="domain" description="NAD-dependent epimerase/dehydratase" evidence="4">
    <location>
        <begin position="39"/>
        <end position="196"/>
    </location>
</feature>
<dbReference type="SUPFAM" id="SSF51735">
    <property type="entry name" value="NAD(P)-binding Rossmann-fold domains"/>
    <property type="match status" value="1"/>
</dbReference>
<protein>
    <recommendedName>
        <fullName evidence="4">NAD-dependent epimerase/dehydratase domain-containing protein</fullName>
    </recommendedName>
</protein>
<dbReference type="Proteomes" id="UP000271974">
    <property type="component" value="Unassembled WGS sequence"/>
</dbReference>
<dbReference type="Gene3D" id="3.40.50.720">
    <property type="entry name" value="NAD(P)-binding Rossmann-like Domain"/>
    <property type="match status" value="1"/>
</dbReference>
<feature type="non-terminal residue" evidence="5">
    <location>
        <position position="201"/>
    </location>
</feature>
<keyword evidence="1" id="KW-0560">Oxidoreductase</keyword>
<accession>A0A433SKL9</accession>
<proteinExistence type="inferred from homology"/>
<gene>
    <name evidence="5" type="ORF">EGW08_022605</name>
</gene>
<evidence type="ECO:0000313" key="6">
    <source>
        <dbReference type="Proteomes" id="UP000271974"/>
    </source>
</evidence>
<dbReference type="PANTHER" id="PTHR10366">
    <property type="entry name" value="NAD DEPENDENT EPIMERASE/DEHYDRATASE"/>
    <property type="match status" value="1"/>
</dbReference>
<organism evidence="5 6">
    <name type="scientific">Elysia chlorotica</name>
    <name type="common">Eastern emerald elysia</name>
    <name type="synonym">Sea slug</name>
    <dbReference type="NCBI Taxonomy" id="188477"/>
    <lineage>
        <taxon>Eukaryota</taxon>
        <taxon>Metazoa</taxon>
        <taxon>Spiralia</taxon>
        <taxon>Lophotrochozoa</taxon>
        <taxon>Mollusca</taxon>
        <taxon>Gastropoda</taxon>
        <taxon>Heterobranchia</taxon>
        <taxon>Euthyneura</taxon>
        <taxon>Panpulmonata</taxon>
        <taxon>Sacoglossa</taxon>
        <taxon>Placobranchoidea</taxon>
        <taxon>Plakobranchidae</taxon>
        <taxon>Elysia</taxon>
    </lineage>
</organism>
<feature type="non-terminal residue" evidence="5">
    <location>
        <position position="1"/>
    </location>
</feature>
<dbReference type="InterPro" id="IPR001509">
    <property type="entry name" value="Epimerase_deHydtase"/>
</dbReference>
<sequence>DCKYALLVATAQPESRRDHDEKHTGHEDKKEKEKEKEKRDREKDLVQAAVDGTVNVLGAIAENNPGIIRVVLTSSLSAVASHGGNSQPYSEFDWPHFDDPAVLPQTKAKVAAERAAWDFVKKLPHGKKFDLAVVNPAEMMGPVQHHHHGPATELLCQLLEKKVSSVPAFILPCVDVRDVARAHLVCMNNVNTIGQRHILYA</sequence>
<keyword evidence="6" id="KW-1185">Reference proteome</keyword>
<dbReference type="Pfam" id="PF01370">
    <property type="entry name" value="Epimerase"/>
    <property type="match status" value="1"/>
</dbReference>
<evidence type="ECO:0000256" key="3">
    <source>
        <dbReference type="SAM" id="MobiDB-lite"/>
    </source>
</evidence>
<name>A0A433SKL9_ELYCH</name>